<accession>A0A843UID0</accession>
<dbReference type="InterPro" id="IPR023213">
    <property type="entry name" value="CAT-like_dom_sf"/>
</dbReference>
<dbReference type="Gene3D" id="3.30.559.10">
    <property type="entry name" value="Chloramphenicol acetyltransferase-like domain"/>
    <property type="match status" value="2"/>
</dbReference>
<dbReference type="SMR" id="A0A843UID0"/>
<gene>
    <name evidence="2" type="ORF">Taro_014196</name>
</gene>
<dbReference type="InterPro" id="IPR051283">
    <property type="entry name" value="Sec_Metabolite_Acyltrans"/>
</dbReference>
<evidence type="ECO:0000313" key="3">
    <source>
        <dbReference type="Proteomes" id="UP000652761"/>
    </source>
</evidence>
<evidence type="ECO:0000256" key="1">
    <source>
        <dbReference type="ARBA" id="ARBA00022679"/>
    </source>
</evidence>
<sequence>MYVFVGGEGSQRAKTAMSVEQQEGDMAAAAVRHISTCTVRHSRCVGEEERQCHLSPWDLCYLSIHYIQKGLLFLKPPTPPCGAVSGGGGEEGEVLHGSREEGFSLQVVVAHLKRSLSATLDHFYPLSGRLATVQHPDDGGISIFIDCRNHGIEFVQAAADVTVSDLLSPPFGPRIVRSFFPLNDAVSYDGQSLPLLAVQVTELLDGYFVGCSMNHSVADGTSFWHFFNSWSAIARGEGVRLLPVVHRWFPENLCAPLRLPSPNDPGNQLIRRPLINRELEDTVFHFPRHAIAALKARASAEAGGCGVVISSLQALMAFLWRAVTQARGLLPDHVAIYQIAIGLRQRLQPPPPLGYLGNLIRVTTVSATVEELLGRPLGEVAEMLNRGIASETDAAARGWAESWADGPDLTYFEETKPDVLLTGSSPRFDVYGNDFGWGRPVAVRSGMGNKVDGKLTIFPGADEGSMDMEMCLPRQVLLALMGDEAFMSVASLLGSMTMQAEHPQLREVTVVRTL</sequence>
<dbReference type="Proteomes" id="UP000652761">
    <property type="component" value="Unassembled WGS sequence"/>
</dbReference>
<protein>
    <submittedName>
        <fullName evidence="2">Uncharacterized protein</fullName>
    </submittedName>
</protein>
<proteinExistence type="predicted"/>
<dbReference type="PANTHER" id="PTHR31896:SF43">
    <property type="entry name" value="PROTEIN ENHANCED PSEUDOMONAS SUSCEPTIBILITY 1"/>
    <property type="match status" value="1"/>
</dbReference>
<dbReference type="PANTHER" id="PTHR31896">
    <property type="entry name" value="FAMILY REGULATORY PROTEIN, PUTATIVE (AFU_ORTHOLOGUE AFUA_3G14730)-RELATED"/>
    <property type="match status" value="1"/>
</dbReference>
<organism evidence="2 3">
    <name type="scientific">Colocasia esculenta</name>
    <name type="common">Wild taro</name>
    <name type="synonym">Arum esculentum</name>
    <dbReference type="NCBI Taxonomy" id="4460"/>
    <lineage>
        <taxon>Eukaryota</taxon>
        <taxon>Viridiplantae</taxon>
        <taxon>Streptophyta</taxon>
        <taxon>Embryophyta</taxon>
        <taxon>Tracheophyta</taxon>
        <taxon>Spermatophyta</taxon>
        <taxon>Magnoliopsida</taxon>
        <taxon>Liliopsida</taxon>
        <taxon>Araceae</taxon>
        <taxon>Aroideae</taxon>
        <taxon>Colocasieae</taxon>
        <taxon>Colocasia</taxon>
    </lineage>
</organism>
<keyword evidence="3" id="KW-1185">Reference proteome</keyword>
<reference evidence="2" key="1">
    <citation type="submission" date="2017-07" db="EMBL/GenBank/DDBJ databases">
        <title>Taro Niue Genome Assembly and Annotation.</title>
        <authorList>
            <person name="Atibalentja N."/>
            <person name="Keating K."/>
            <person name="Fields C.J."/>
        </authorList>
    </citation>
    <scope>NUCLEOTIDE SEQUENCE</scope>
    <source>
        <strain evidence="2">Niue_2</strain>
        <tissue evidence="2">Leaf</tissue>
    </source>
</reference>
<dbReference type="OrthoDB" id="1862401at2759"/>
<dbReference type="GO" id="GO:0016740">
    <property type="term" value="F:transferase activity"/>
    <property type="evidence" value="ECO:0007669"/>
    <property type="project" value="UniProtKB-KW"/>
</dbReference>
<name>A0A843UID0_COLES</name>
<dbReference type="EMBL" id="NMUH01000585">
    <property type="protein sequence ID" value="MQL81744.1"/>
    <property type="molecule type" value="Genomic_DNA"/>
</dbReference>
<keyword evidence="1" id="KW-0808">Transferase</keyword>
<dbReference type="AlphaFoldDB" id="A0A843UID0"/>
<dbReference type="Pfam" id="PF02458">
    <property type="entry name" value="Transferase"/>
    <property type="match status" value="1"/>
</dbReference>
<evidence type="ECO:0000313" key="2">
    <source>
        <dbReference type="EMBL" id="MQL81744.1"/>
    </source>
</evidence>
<comment type="caution">
    <text evidence="2">The sequence shown here is derived from an EMBL/GenBank/DDBJ whole genome shotgun (WGS) entry which is preliminary data.</text>
</comment>